<evidence type="ECO:0000256" key="1">
    <source>
        <dbReference type="SAM" id="Phobius"/>
    </source>
</evidence>
<gene>
    <name evidence="2" type="ORF">B857_03230</name>
</gene>
<accession>K1KZR2</accession>
<name>K1KZR2_9BACL</name>
<protein>
    <recommendedName>
        <fullName evidence="4">Integral membrane protein</fullName>
    </recommendedName>
</protein>
<keyword evidence="1" id="KW-0472">Membrane</keyword>
<sequence>MKRKILFAFIGALMLHILYFAAQLLIGLIQTLFYKPQFAPDKVVLQNEMAFGFINQGSPIFLLGSYIGGSASYIRCTQFKKERREQH</sequence>
<feature type="transmembrane region" description="Helical" evidence="1">
    <location>
        <begin position="53"/>
        <end position="74"/>
    </location>
</feature>
<dbReference type="AlphaFoldDB" id="K1KZR2"/>
<dbReference type="PATRIC" id="fig|1224748.3.peg.3196"/>
<keyword evidence="1" id="KW-0812">Transmembrane</keyword>
<organism evidence="2 3">
    <name type="scientific">Solibacillus isronensis B3W22</name>
    <dbReference type="NCBI Taxonomy" id="1224748"/>
    <lineage>
        <taxon>Bacteria</taxon>
        <taxon>Bacillati</taxon>
        <taxon>Bacillota</taxon>
        <taxon>Bacilli</taxon>
        <taxon>Bacillales</taxon>
        <taxon>Caryophanaceae</taxon>
        <taxon>Solibacillus</taxon>
    </lineage>
</organism>
<evidence type="ECO:0000313" key="2">
    <source>
        <dbReference type="EMBL" id="EKB43998.1"/>
    </source>
</evidence>
<dbReference type="RefSeq" id="WP_008407989.1">
    <property type="nucleotide sequence ID" value="NZ_AMCK01000021.1"/>
</dbReference>
<evidence type="ECO:0008006" key="4">
    <source>
        <dbReference type="Google" id="ProtNLM"/>
    </source>
</evidence>
<reference evidence="2 3" key="1">
    <citation type="journal article" date="2012" name="J. Bacteriol.">
        <title>Draft Genome Sequence of Bacillus isronensis Strain B3W22, Isolated from the Upper Atmosphere.</title>
        <authorList>
            <person name="Shivaji S."/>
            <person name="Ara S."/>
            <person name="Singh S.K."/>
            <person name="Bandi S."/>
            <person name="Singh A."/>
            <person name="Pinnaka A.K."/>
        </authorList>
    </citation>
    <scope>NUCLEOTIDE SEQUENCE [LARGE SCALE GENOMIC DNA]</scope>
    <source>
        <strain evidence="2 3">B3W22</strain>
    </source>
</reference>
<evidence type="ECO:0000313" key="3">
    <source>
        <dbReference type="Proteomes" id="UP000004738"/>
    </source>
</evidence>
<keyword evidence="1" id="KW-1133">Transmembrane helix</keyword>
<keyword evidence="3" id="KW-1185">Reference proteome</keyword>
<feature type="transmembrane region" description="Helical" evidence="1">
    <location>
        <begin position="7"/>
        <end position="33"/>
    </location>
</feature>
<comment type="caution">
    <text evidence="2">The sequence shown here is derived from an EMBL/GenBank/DDBJ whole genome shotgun (WGS) entry which is preliminary data.</text>
</comment>
<proteinExistence type="predicted"/>
<dbReference type="EMBL" id="AMCK01000021">
    <property type="protein sequence ID" value="EKB43998.1"/>
    <property type="molecule type" value="Genomic_DNA"/>
</dbReference>
<dbReference type="Proteomes" id="UP000004738">
    <property type="component" value="Unassembled WGS sequence"/>
</dbReference>